<keyword evidence="3" id="KW-1185">Reference proteome</keyword>
<dbReference type="Gene3D" id="2.170.16.10">
    <property type="entry name" value="Hedgehog/Intein (Hint) domain"/>
    <property type="match status" value="1"/>
</dbReference>
<dbReference type="Pfam" id="PF13403">
    <property type="entry name" value="Hint_2"/>
    <property type="match status" value="1"/>
</dbReference>
<dbReference type="EMBL" id="AGQV01000010">
    <property type="protein sequence ID" value="EHH67495.1"/>
    <property type="molecule type" value="Genomic_DNA"/>
</dbReference>
<accession>G6XL67</accession>
<name>G6XL67_9PROT</name>
<dbReference type="STRING" id="1088869.GMO_24900"/>
<organism evidence="2 3">
    <name type="scientific">Gluconobacter morbifer G707</name>
    <dbReference type="NCBI Taxonomy" id="1088869"/>
    <lineage>
        <taxon>Bacteria</taxon>
        <taxon>Pseudomonadati</taxon>
        <taxon>Pseudomonadota</taxon>
        <taxon>Alphaproteobacteria</taxon>
        <taxon>Acetobacterales</taxon>
        <taxon>Acetobacteraceae</taxon>
        <taxon>Gluconobacter</taxon>
    </lineage>
</organism>
<dbReference type="Proteomes" id="UP000004949">
    <property type="component" value="Unassembled WGS sequence"/>
</dbReference>
<dbReference type="AlphaFoldDB" id="G6XL67"/>
<feature type="domain" description="Hedgehog/Intein (Hint)" evidence="1">
    <location>
        <begin position="552"/>
        <end position="690"/>
    </location>
</feature>
<protein>
    <submittedName>
        <fullName evidence="2">Outer membrane protein</fullName>
    </submittedName>
</protein>
<dbReference type="Gene3D" id="2.160.20.20">
    <property type="match status" value="2"/>
</dbReference>
<evidence type="ECO:0000259" key="1">
    <source>
        <dbReference type="Pfam" id="PF13403"/>
    </source>
</evidence>
<evidence type="ECO:0000313" key="2">
    <source>
        <dbReference type="EMBL" id="EHH67495.1"/>
    </source>
</evidence>
<dbReference type="eggNOG" id="COG3210">
    <property type="taxonomic scope" value="Bacteria"/>
</dbReference>
<dbReference type="NCBIfam" id="TIGR04415">
    <property type="entry name" value="O_hepto_targRPT"/>
    <property type="match status" value="3"/>
</dbReference>
<evidence type="ECO:0000313" key="3">
    <source>
        <dbReference type="Proteomes" id="UP000004949"/>
    </source>
</evidence>
<dbReference type="SUPFAM" id="SSF51294">
    <property type="entry name" value="Hedgehog/intein (Hint) domain"/>
    <property type="match status" value="1"/>
</dbReference>
<sequence>MSNQTVSSGILSSGTTVSSGDTLVVANGGTISGTSLEGGTTSDAILSGRTAFQHVLAGGTDSGTTIEAGAKEWLDGTAIGDTLAGVGELHIGSGASATDTSVQTHGHEYVSAGGVSTGSHLAYQGMQFVAGTSNDATLSTNSIQVVSASGMVNDATLDTGATQYDAGITMGTKLNSGGTEIVSSDGVSLNTQIGNGGIERTTQGGVSESAIVSTGGLEDVQSGGRTDNLTVNGGRVDVENGGFGAGTTVKSGSVAISAGGMDINTAVSGGTVTDAGALSDTTITGGTVTIASGGFASATTEYKGYIDVQSGGTTLNTAINGGPAYETIEAGGTEMNASIIRGEDWVSGVALNDSATTLGKIDVMSGGYTSGSTITRHAHETISAGGVASGTILDQQGMDYVMGSSVNATVKGGSEQFISAGGVATDATVGSGSLQYDSGETDGTVLEDHAYETVTSGGVAKGTVVENGAFLTVDAGGEIDGTVLQAGGGIDIDSLQYGDVTKAAIEGDTLVVTENGQSYTLDLAGDYSGYHADLTKAADGSTIVRLGKGEEVCFLPGTMIRTPDGETAIEELRIGDDVLAWVEDAPVTRRITWIGSRRVQAQGGAAAQSGHPVHILKDAIAEGMPYKDLLVTPEHCLFIDGGFVPTRMLVNGRSIFYDRSIAVYDYFHIETENHSVIMADGMLTESYLDTGNRRSFTQHGTVAQLGGRQKSWEQDAAATLTVDRATVEPLFRTLEARAVAAGFDLREAAPTLTDDADLHLVTPQGQVIHPSRTAGDRAVFMIPTDVHEVRLVSRTFRPSETEGPFVDDRRDLGVLVGDVSLYDSGATRHLDEHFNAGTLSGWANPEDGACRWTTGNAVLDLGSREPNSLALLSVQVLAAGPYALDEETQVDSQTA</sequence>
<dbReference type="RefSeq" id="WP_008852632.1">
    <property type="nucleotide sequence ID" value="NZ_AGQV01000010.1"/>
</dbReference>
<dbReference type="InterPro" id="IPR036844">
    <property type="entry name" value="Hint_dom_sf"/>
</dbReference>
<gene>
    <name evidence="2" type="ORF">GMO_24900</name>
</gene>
<reference evidence="2 3" key="1">
    <citation type="submission" date="2011-10" db="EMBL/GenBank/DDBJ databases">
        <title>Genome sequence of Gluconobacter morbifer G707, isolated from Drosophila gut.</title>
        <authorList>
            <person name="Lee W.-J."/>
            <person name="Kim E.-K."/>
        </authorList>
    </citation>
    <scope>NUCLEOTIDE SEQUENCE [LARGE SCALE GENOMIC DNA]</scope>
    <source>
        <strain evidence="2 3">G707</strain>
    </source>
</reference>
<comment type="caution">
    <text evidence="2">The sequence shown here is derived from an EMBL/GenBank/DDBJ whole genome shotgun (WGS) entry which is preliminary data.</text>
</comment>
<dbReference type="PATRIC" id="fig|1088869.3.peg.2482"/>
<dbReference type="InterPro" id="IPR028992">
    <property type="entry name" value="Hedgehog/Intein_dom"/>
</dbReference>
<dbReference type="InterPro" id="IPR012332">
    <property type="entry name" value="Autotransporter_pectin_lyase_C"/>
</dbReference>
<dbReference type="InterPro" id="IPR030930">
    <property type="entry name" value="AIDA"/>
</dbReference>
<dbReference type="OrthoDB" id="7284755at2"/>
<proteinExistence type="predicted"/>